<evidence type="ECO:0008006" key="3">
    <source>
        <dbReference type="Google" id="ProtNLM"/>
    </source>
</evidence>
<dbReference type="EMBL" id="BMER01000001">
    <property type="protein sequence ID" value="GGG80848.1"/>
    <property type="molecule type" value="Genomic_DNA"/>
</dbReference>
<dbReference type="PROSITE" id="PS51257">
    <property type="entry name" value="PROKAR_LIPOPROTEIN"/>
    <property type="match status" value="1"/>
</dbReference>
<dbReference type="AlphaFoldDB" id="A0A917HJS6"/>
<dbReference type="Proteomes" id="UP000660862">
    <property type="component" value="Unassembled WGS sequence"/>
</dbReference>
<evidence type="ECO:0000313" key="2">
    <source>
        <dbReference type="Proteomes" id="UP000660862"/>
    </source>
</evidence>
<accession>A0A917HJS6</accession>
<comment type="caution">
    <text evidence="1">The sequence shown here is derived from an EMBL/GenBank/DDBJ whole genome shotgun (WGS) entry which is preliminary data.</text>
</comment>
<sequence>MKRHIVILLSLAFLACGKKDHPNPDEPGDGSEIWQPEKSQPGVFKVPDALKNHQDTHAKQVYGAINVLGAIIAEYSTYFVVPEVHTQPTGGLGDRFEYQVGGHIVSYMFGDFVDSHRVFELEVTNATGGHIMRAAGNWWEDWNADEGKTETGKHSGQLAYYIGAEPNTQTKEFSWIDDGGGNYRVELLVWSPRPNSYLTARYQYVFKADQSGDFTYWSYPPNGGGDYWRAGWTSSGEGELIKGEGENAETFRW</sequence>
<keyword evidence="2" id="KW-1185">Reference proteome</keyword>
<protein>
    <recommendedName>
        <fullName evidence="3">Lipoprotein</fullName>
    </recommendedName>
</protein>
<dbReference type="RefSeq" id="WP_188504958.1">
    <property type="nucleotide sequence ID" value="NZ_BMER01000001.1"/>
</dbReference>
<name>A0A917HJS6_9SPHI</name>
<evidence type="ECO:0000313" key="1">
    <source>
        <dbReference type="EMBL" id="GGG80848.1"/>
    </source>
</evidence>
<reference evidence="1" key="2">
    <citation type="submission" date="2020-09" db="EMBL/GenBank/DDBJ databases">
        <authorList>
            <person name="Sun Q."/>
            <person name="Zhou Y."/>
        </authorList>
    </citation>
    <scope>NUCLEOTIDE SEQUENCE</scope>
    <source>
        <strain evidence="1">CGMCC 1.12195</strain>
    </source>
</reference>
<reference evidence="1" key="1">
    <citation type="journal article" date="2014" name="Int. J. Syst. Evol. Microbiol.">
        <title>Complete genome sequence of Corynebacterium casei LMG S-19264T (=DSM 44701T), isolated from a smear-ripened cheese.</title>
        <authorList>
            <consortium name="US DOE Joint Genome Institute (JGI-PGF)"/>
            <person name="Walter F."/>
            <person name="Albersmeier A."/>
            <person name="Kalinowski J."/>
            <person name="Ruckert C."/>
        </authorList>
    </citation>
    <scope>NUCLEOTIDE SEQUENCE</scope>
    <source>
        <strain evidence="1">CGMCC 1.12195</strain>
    </source>
</reference>
<gene>
    <name evidence="1" type="ORF">GCM10007415_11710</name>
</gene>
<organism evidence="1 2">
    <name type="scientific">Parapedobacter pyrenivorans</name>
    <dbReference type="NCBI Taxonomy" id="1305674"/>
    <lineage>
        <taxon>Bacteria</taxon>
        <taxon>Pseudomonadati</taxon>
        <taxon>Bacteroidota</taxon>
        <taxon>Sphingobacteriia</taxon>
        <taxon>Sphingobacteriales</taxon>
        <taxon>Sphingobacteriaceae</taxon>
        <taxon>Parapedobacter</taxon>
    </lineage>
</organism>
<proteinExistence type="predicted"/>